<gene>
    <name evidence="3" type="ORF">SAMEA2297795_02240</name>
    <name evidence="2" type="ORF">SAMEA2297796_02023</name>
</gene>
<keyword evidence="4" id="KW-1185">Reference proteome</keyword>
<dbReference type="Proteomes" id="UP000095412">
    <property type="component" value="Unassembled WGS sequence"/>
</dbReference>
<evidence type="ECO:0000313" key="5">
    <source>
        <dbReference type="Proteomes" id="UP000095768"/>
    </source>
</evidence>
<dbReference type="AlphaFoldDB" id="A0A1D4PPR6"/>
<proteinExistence type="predicted"/>
<evidence type="ECO:0000313" key="2">
    <source>
        <dbReference type="EMBL" id="SCT24928.1"/>
    </source>
</evidence>
<reference evidence="3 5" key="2">
    <citation type="submission" date="2016-09" db="EMBL/GenBank/DDBJ databases">
        <authorList>
            <consortium name="Pathogen Informatics"/>
        </authorList>
    </citation>
    <scope>NUCLEOTIDE SEQUENCE [LARGE SCALE GENOMIC DNA]</scope>
    <source>
        <strain evidence="3 5">82B</strain>
    </source>
</reference>
<protein>
    <submittedName>
        <fullName evidence="3">Uncharacterized protein</fullName>
    </submittedName>
</protein>
<evidence type="ECO:0000313" key="4">
    <source>
        <dbReference type="Proteomes" id="UP000095412"/>
    </source>
</evidence>
<dbReference type="RefSeq" id="WP_069996195.1">
    <property type="nucleotide sequence ID" value="NZ_FMPG01000012.1"/>
</dbReference>
<name>A0A1D4PPR6_9STAP</name>
<feature type="coiled-coil region" evidence="1">
    <location>
        <begin position="61"/>
        <end position="88"/>
    </location>
</feature>
<keyword evidence="1" id="KW-0175">Coiled coil</keyword>
<dbReference type="EMBL" id="FMPG01000012">
    <property type="protein sequence ID" value="SCT31710.1"/>
    <property type="molecule type" value="Genomic_DNA"/>
</dbReference>
<sequence length="212" mass="25277">MTTQTTSAWDVFFNDKRYKDLLDELNKHFSETRLLLKQGYRQDIVREKMNDKVFGMQMKFKELGQKMIDEHETKLQKLEQDNKVVTFDDPQAELLKRQDLEAKVSLIDNNELVHLIQNIDPDDVGVYEISVYAKAIEKRLTENQQQRVRDFHVVKEKVLYPFRNNEEYQQLEHDLAVLYQFGMQVKGQPVDRDEEGNIKIMNIADQYNEIFK</sequence>
<accession>A0A1D4PPR6</accession>
<dbReference type="Proteomes" id="UP000095768">
    <property type="component" value="Unassembled WGS sequence"/>
</dbReference>
<reference evidence="2 4" key="1">
    <citation type="submission" date="2016-09" db="EMBL/GenBank/DDBJ databases">
        <authorList>
            <consortium name="Pathogen Informatics"/>
            <person name="Sun Q."/>
            <person name="Inoue M."/>
        </authorList>
    </citation>
    <scope>NUCLEOTIDE SEQUENCE [LARGE SCALE GENOMIC DNA]</scope>
    <source>
        <strain evidence="2 4">82C</strain>
    </source>
</reference>
<evidence type="ECO:0000256" key="1">
    <source>
        <dbReference type="SAM" id="Coils"/>
    </source>
</evidence>
<dbReference type="OrthoDB" id="9949608at2"/>
<dbReference type="EMBL" id="FMPI01000016">
    <property type="protein sequence ID" value="SCT24928.1"/>
    <property type="molecule type" value="Genomic_DNA"/>
</dbReference>
<evidence type="ECO:0000313" key="3">
    <source>
        <dbReference type="EMBL" id="SCT31710.1"/>
    </source>
</evidence>
<organism evidence="3 5">
    <name type="scientific">Staphylococcus caeli</name>
    <dbReference type="NCBI Taxonomy" id="2201815"/>
    <lineage>
        <taxon>Bacteria</taxon>
        <taxon>Bacillati</taxon>
        <taxon>Bacillota</taxon>
        <taxon>Bacilli</taxon>
        <taxon>Bacillales</taxon>
        <taxon>Staphylococcaceae</taxon>
        <taxon>Staphylococcus</taxon>
    </lineage>
</organism>